<dbReference type="Proteomes" id="UP001140949">
    <property type="component" value="Unassembled WGS sequence"/>
</dbReference>
<evidence type="ECO:0000313" key="2">
    <source>
        <dbReference type="Proteomes" id="UP001140949"/>
    </source>
</evidence>
<sequence length="26" mass="3101">MDFPSSARGVSRWDQPCLEYRVRIQC</sequence>
<gene>
    <name evidence="1" type="ORF">M6B38_116310</name>
</gene>
<protein>
    <submittedName>
        <fullName evidence="1">Uncharacterized protein</fullName>
    </submittedName>
</protein>
<evidence type="ECO:0000313" key="1">
    <source>
        <dbReference type="EMBL" id="KAJ6848086.1"/>
    </source>
</evidence>
<reference evidence="1" key="2">
    <citation type="submission" date="2023-04" db="EMBL/GenBank/DDBJ databases">
        <authorList>
            <person name="Bruccoleri R.E."/>
            <person name="Oakeley E.J."/>
            <person name="Faust A.-M."/>
            <person name="Dessus-Babus S."/>
            <person name="Altorfer M."/>
            <person name="Burckhardt D."/>
            <person name="Oertli M."/>
            <person name="Naumann U."/>
            <person name="Petersen F."/>
            <person name="Wong J."/>
        </authorList>
    </citation>
    <scope>NUCLEOTIDE SEQUENCE</scope>
    <source>
        <strain evidence="1">GSM-AAB239-AS_SAM_17_03QT</strain>
        <tissue evidence="1">Leaf</tissue>
    </source>
</reference>
<dbReference type="EMBL" id="JANAVB010004796">
    <property type="protein sequence ID" value="KAJ6848086.1"/>
    <property type="molecule type" value="Genomic_DNA"/>
</dbReference>
<accession>A0AAX6I473</accession>
<comment type="caution">
    <text evidence="1">The sequence shown here is derived from an EMBL/GenBank/DDBJ whole genome shotgun (WGS) entry which is preliminary data.</text>
</comment>
<proteinExistence type="predicted"/>
<dbReference type="AlphaFoldDB" id="A0AAX6I473"/>
<reference evidence="1" key="1">
    <citation type="journal article" date="2023" name="GigaByte">
        <title>Genome assembly of the bearded iris, Iris pallida Lam.</title>
        <authorList>
            <person name="Bruccoleri R.E."/>
            <person name="Oakeley E.J."/>
            <person name="Faust A.M.E."/>
            <person name="Altorfer M."/>
            <person name="Dessus-Babus S."/>
            <person name="Burckhardt D."/>
            <person name="Oertli M."/>
            <person name="Naumann U."/>
            <person name="Petersen F."/>
            <person name="Wong J."/>
        </authorList>
    </citation>
    <scope>NUCLEOTIDE SEQUENCE</scope>
    <source>
        <strain evidence="1">GSM-AAB239-AS_SAM_17_03QT</strain>
    </source>
</reference>
<name>A0AAX6I473_IRIPA</name>
<organism evidence="1 2">
    <name type="scientific">Iris pallida</name>
    <name type="common">Sweet iris</name>
    <dbReference type="NCBI Taxonomy" id="29817"/>
    <lineage>
        <taxon>Eukaryota</taxon>
        <taxon>Viridiplantae</taxon>
        <taxon>Streptophyta</taxon>
        <taxon>Embryophyta</taxon>
        <taxon>Tracheophyta</taxon>
        <taxon>Spermatophyta</taxon>
        <taxon>Magnoliopsida</taxon>
        <taxon>Liliopsida</taxon>
        <taxon>Asparagales</taxon>
        <taxon>Iridaceae</taxon>
        <taxon>Iridoideae</taxon>
        <taxon>Irideae</taxon>
        <taxon>Iris</taxon>
    </lineage>
</organism>
<keyword evidence="2" id="KW-1185">Reference proteome</keyword>